<dbReference type="OrthoDB" id="4861196at2"/>
<proteinExistence type="predicted"/>
<reference evidence="1" key="1">
    <citation type="submission" date="2016-10" db="EMBL/GenBank/DDBJ databases">
        <title>Genome sequence of Streptomyces mangrovisoli MUSC 149.</title>
        <authorList>
            <person name="Lee L.-H."/>
            <person name="Ser H.-L."/>
        </authorList>
    </citation>
    <scope>NUCLEOTIDE SEQUENCE [LARGE SCALE GENOMIC DNA]</scope>
    <source>
        <strain evidence="1">MUSC 149</strain>
    </source>
</reference>
<protein>
    <submittedName>
        <fullName evidence="1">Uncharacterized protein</fullName>
    </submittedName>
</protein>
<organism evidence="1 2">
    <name type="scientific">Streptomyces mangrovisoli</name>
    <dbReference type="NCBI Taxonomy" id="1428628"/>
    <lineage>
        <taxon>Bacteria</taxon>
        <taxon>Bacillati</taxon>
        <taxon>Actinomycetota</taxon>
        <taxon>Actinomycetes</taxon>
        <taxon>Kitasatosporales</taxon>
        <taxon>Streptomycetaceae</taxon>
        <taxon>Streptomyces</taxon>
    </lineage>
</organism>
<keyword evidence="2" id="KW-1185">Reference proteome</keyword>
<accession>A0A1J4P3U0</accession>
<dbReference type="EMBL" id="LAVA02000019">
    <property type="protein sequence ID" value="OIJ68141.1"/>
    <property type="molecule type" value="Genomic_DNA"/>
</dbReference>
<dbReference type="AlphaFoldDB" id="A0A1J4P3U0"/>
<dbReference type="STRING" id="1428628.WN71_009525"/>
<dbReference type="Proteomes" id="UP000034196">
    <property type="component" value="Unassembled WGS sequence"/>
</dbReference>
<evidence type="ECO:0000313" key="2">
    <source>
        <dbReference type="Proteomes" id="UP000034196"/>
    </source>
</evidence>
<sequence length="136" mass="14683">MTSDGHLLGVIMVCGHHIDGALLYVDSDDVDKSVTVGSWTAPHKLTAGLTTWTLDPVSAGWTADPPLAPLTDGTTYSLYGWTEDDSWSATEVTFTLADRARLTPGRVRYDSVSDNGDEAEVTVSMKEFEARACQES</sequence>
<evidence type="ECO:0000313" key="1">
    <source>
        <dbReference type="EMBL" id="OIJ68141.1"/>
    </source>
</evidence>
<comment type="caution">
    <text evidence="1">The sequence shown here is derived from an EMBL/GenBank/DDBJ whole genome shotgun (WGS) entry which is preliminary data.</text>
</comment>
<gene>
    <name evidence="1" type="ORF">WN71_009525</name>
</gene>
<name>A0A1J4P3U0_9ACTN</name>